<evidence type="ECO:0008006" key="3">
    <source>
        <dbReference type="Google" id="ProtNLM"/>
    </source>
</evidence>
<organism evidence="1 2">
    <name type="scientific">Agrobacterium tumefaciens</name>
    <dbReference type="NCBI Taxonomy" id="358"/>
    <lineage>
        <taxon>Bacteria</taxon>
        <taxon>Pseudomonadati</taxon>
        <taxon>Pseudomonadota</taxon>
        <taxon>Alphaproteobacteria</taxon>
        <taxon>Hyphomicrobiales</taxon>
        <taxon>Rhizobiaceae</taxon>
        <taxon>Rhizobium/Agrobacterium group</taxon>
        <taxon>Agrobacterium</taxon>
        <taxon>Agrobacterium tumefaciens complex</taxon>
    </lineage>
</organism>
<evidence type="ECO:0000313" key="1">
    <source>
        <dbReference type="EMBL" id="OAE46817.1"/>
    </source>
</evidence>
<dbReference type="Proteomes" id="UP000077098">
    <property type="component" value="Unassembled WGS sequence"/>
</dbReference>
<name>A0A176XDS8_AGRTU</name>
<protein>
    <recommendedName>
        <fullName evidence="3">HEPN AbiU2-like domain-containing protein</fullName>
    </recommendedName>
</protein>
<accession>A0A176XDS8</accession>
<evidence type="ECO:0000313" key="2">
    <source>
        <dbReference type="Proteomes" id="UP000077098"/>
    </source>
</evidence>
<reference evidence="1 2" key="1">
    <citation type="submission" date="2016-05" db="EMBL/GenBank/DDBJ databases">
        <authorList>
            <person name="Lavstsen T."/>
            <person name="Jespersen J.S."/>
        </authorList>
    </citation>
    <scope>NUCLEOTIDE SEQUENCE [LARGE SCALE GENOMIC DNA]</scope>
    <source>
        <strain evidence="1 2">KCJ1736</strain>
    </source>
</reference>
<dbReference type="RefSeq" id="WP_063948488.1">
    <property type="nucleotide sequence ID" value="NZ_LXPS01000011.1"/>
</dbReference>
<dbReference type="EMBL" id="LXPS01000011">
    <property type="protein sequence ID" value="OAE46817.1"/>
    <property type="molecule type" value="Genomic_DNA"/>
</dbReference>
<proteinExistence type="predicted"/>
<sequence length="184" mass="20879">MLDAIQKEHFQPMKNELYQAYVAAWCFKRKIENLSHRLATETREFLLEELTSLRALANEVVLRLCNLDDDKSRFSFHAANKVLGQLSGVESVMKKKLADGVREYRKIIGTLKTQHRNRYIAHLSGNHYPDAFLVTEMVDGISGPLGAALDLISLIWGARLSFGFHLGSRDRTIDFIAEIASTRS</sequence>
<comment type="caution">
    <text evidence="1">The sequence shown here is derived from an EMBL/GenBank/DDBJ whole genome shotgun (WGS) entry which is preliminary data.</text>
</comment>
<gene>
    <name evidence="1" type="ORF">A7J57_12075</name>
</gene>
<dbReference type="AlphaFoldDB" id="A0A176XDS8"/>